<keyword evidence="2" id="KW-0812">Transmembrane</keyword>
<gene>
    <name evidence="3" type="ORF">HMF8227_01878</name>
</gene>
<evidence type="ECO:0000256" key="2">
    <source>
        <dbReference type="SAM" id="Phobius"/>
    </source>
</evidence>
<dbReference type="AlphaFoldDB" id="A0A2S2E3W5"/>
<evidence type="ECO:0000256" key="1">
    <source>
        <dbReference type="SAM" id="Coils"/>
    </source>
</evidence>
<keyword evidence="2" id="KW-1133">Transmembrane helix</keyword>
<proteinExistence type="predicted"/>
<keyword evidence="4" id="KW-1185">Reference proteome</keyword>
<organism evidence="3 4">
    <name type="scientific">Saliniradius amylolyticus</name>
    <dbReference type="NCBI Taxonomy" id="2183582"/>
    <lineage>
        <taxon>Bacteria</taxon>
        <taxon>Pseudomonadati</taxon>
        <taxon>Pseudomonadota</taxon>
        <taxon>Gammaproteobacteria</taxon>
        <taxon>Alteromonadales</taxon>
        <taxon>Alteromonadaceae</taxon>
        <taxon>Saliniradius</taxon>
    </lineage>
</organism>
<dbReference type="Gene3D" id="1.10.10.10">
    <property type="entry name" value="Winged helix-like DNA-binding domain superfamily/Winged helix DNA-binding domain"/>
    <property type="match status" value="1"/>
</dbReference>
<dbReference type="OrthoDB" id="8914075at2"/>
<dbReference type="RefSeq" id="WP_109339930.1">
    <property type="nucleotide sequence ID" value="NZ_CP029347.1"/>
</dbReference>
<feature type="transmembrane region" description="Helical" evidence="2">
    <location>
        <begin position="69"/>
        <end position="90"/>
    </location>
</feature>
<protein>
    <submittedName>
        <fullName evidence="3">Uncharacterized protein</fullName>
    </submittedName>
</protein>
<name>A0A2S2E3W5_9ALTE</name>
<feature type="coiled-coil region" evidence="1">
    <location>
        <begin position="122"/>
        <end position="160"/>
    </location>
</feature>
<evidence type="ECO:0000313" key="4">
    <source>
        <dbReference type="Proteomes" id="UP000245728"/>
    </source>
</evidence>
<accession>A0A2S2E3W5</accession>
<keyword evidence="1" id="KW-0175">Coiled coil</keyword>
<reference evidence="3 4" key="1">
    <citation type="submission" date="2018-05" db="EMBL/GenBank/DDBJ databases">
        <title>Salinimonas sp. HMF8227 Genome sequencing and assembly.</title>
        <authorList>
            <person name="Kang H."/>
            <person name="Kang J."/>
            <person name="Cha I."/>
            <person name="Kim H."/>
            <person name="Joh K."/>
        </authorList>
    </citation>
    <scope>NUCLEOTIDE SEQUENCE [LARGE SCALE GENOMIC DNA]</scope>
    <source>
        <strain evidence="3 4">HMF8227</strain>
    </source>
</reference>
<dbReference type="InterPro" id="IPR036388">
    <property type="entry name" value="WH-like_DNA-bd_sf"/>
</dbReference>
<dbReference type="Proteomes" id="UP000245728">
    <property type="component" value="Chromosome"/>
</dbReference>
<dbReference type="EMBL" id="CP029347">
    <property type="protein sequence ID" value="AWL12348.1"/>
    <property type="molecule type" value="Genomic_DNA"/>
</dbReference>
<sequence length="259" mass="30155">MLKELSTSLKAQLYERVSSPILGSILVFWLIFNWEAVFYFLLSDSAIEDKLAYIQSNFRNFDRNVVYPLLYSALFCLLYPIVSYIPFYIWEWTSSHKLRSKSKLSLSEPLSIENSIAIRKELINKEEKIRKIISDNNNEKDELESVIDKLSRDNERLYKVISKFESIRPAEYVELSDDQETVLTYFSKLEDNHQYIPSDIIGDNDVSLDFAVKTLDQLEKKGLLKKSGETFGIEEGYEITNAGRKYLADKVISEHENKT</sequence>
<dbReference type="KEGG" id="salh:HMF8227_01878"/>
<keyword evidence="2" id="KW-0472">Membrane</keyword>
<evidence type="ECO:0000313" key="3">
    <source>
        <dbReference type="EMBL" id="AWL12348.1"/>
    </source>
</evidence>
<feature type="transmembrane region" description="Helical" evidence="2">
    <location>
        <begin position="21"/>
        <end position="42"/>
    </location>
</feature>